<gene>
    <name evidence="2" type="ORF">FIBRA_08726</name>
</gene>
<evidence type="ECO:0000313" key="2">
    <source>
        <dbReference type="EMBL" id="CCM06461.1"/>
    </source>
</evidence>
<feature type="compositionally biased region" description="Basic residues" evidence="1">
    <location>
        <begin position="1"/>
        <end position="11"/>
    </location>
</feature>
<dbReference type="HOGENOM" id="CLU_2109063_0_0_1"/>
<accession>J4ICI3</accession>
<evidence type="ECO:0000256" key="1">
    <source>
        <dbReference type="SAM" id="MobiDB-lite"/>
    </source>
</evidence>
<dbReference type="RefSeq" id="XP_012185744.1">
    <property type="nucleotide sequence ID" value="XM_012330354.1"/>
</dbReference>
<proteinExistence type="predicted"/>
<dbReference type="OrthoDB" id="3256943at2759"/>
<organism evidence="2 3">
    <name type="scientific">Fibroporia radiculosa</name>
    <dbReference type="NCBI Taxonomy" id="599839"/>
    <lineage>
        <taxon>Eukaryota</taxon>
        <taxon>Fungi</taxon>
        <taxon>Dikarya</taxon>
        <taxon>Basidiomycota</taxon>
        <taxon>Agaricomycotina</taxon>
        <taxon>Agaricomycetes</taxon>
        <taxon>Polyporales</taxon>
        <taxon>Fibroporiaceae</taxon>
        <taxon>Fibroporia</taxon>
    </lineage>
</organism>
<dbReference type="GeneID" id="24101361"/>
<feature type="region of interest" description="Disordered" evidence="1">
    <location>
        <begin position="58"/>
        <end position="94"/>
    </location>
</feature>
<dbReference type="EMBL" id="HE797342">
    <property type="protein sequence ID" value="CCM06461.1"/>
    <property type="molecule type" value="Genomic_DNA"/>
</dbReference>
<reference evidence="2 3" key="1">
    <citation type="journal article" date="2012" name="Appl. Environ. Microbiol.">
        <title>Short-read sequencing for genomic analysis of the brown rot fungus Fibroporia radiculosa.</title>
        <authorList>
            <person name="Tang J.D."/>
            <person name="Perkins A.D."/>
            <person name="Sonstegard T.S."/>
            <person name="Schroeder S.G."/>
            <person name="Burgess S.C."/>
            <person name="Diehl S.V."/>
        </authorList>
    </citation>
    <scope>NUCLEOTIDE SEQUENCE [LARGE SCALE GENOMIC DNA]</scope>
    <source>
        <strain evidence="2 3">TFFH 294</strain>
    </source>
</reference>
<dbReference type="Proteomes" id="UP000006352">
    <property type="component" value="Unassembled WGS sequence"/>
</dbReference>
<sequence>MLRRPFSRRRTASASPLLPPSAAPASAQPTGTDPAATPDSPADAAGVQVAVVIAMPNPHRPHIAPTAFPGSTKGKERKLFADDSAEDDDDDEGVPDIVLGVAQLPCPGWAATPGL</sequence>
<evidence type="ECO:0000313" key="3">
    <source>
        <dbReference type="Proteomes" id="UP000006352"/>
    </source>
</evidence>
<name>J4ICI3_9APHY</name>
<feature type="compositionally biased region" description="Acidic residues" evidence="1">
    <location>
        <begin position="83"/>
        <end position="94"/>
    </location>
</feature>
<protein>
    <submittedName>
        <fullName evidence="2">Uncharacterized protein</fullName>
    </submittedName>
</protein>
<feature type="region of interest" description="Disordered" evidence="1">
    <location>
        <begin position="1"/>
        <end position="44"/>
    </location>
</feature>
<dbReference type="AlphaFoldDB" id="J4ICI3"/>
<feature type="compositionally biased region" description="Low complexity" evidence="1">
    <location>
        <begin position="23"/>
        <end position="44"/>
    </location>
</feature>
<dbReference type="InParanoid" id="J4ICI3"/>
<keyword evidence="3" id="KW-1185">Reference proteome</keyword>